<sequence>MKSLPGVIAACSATLLITSCGGTSSPSGTSSGMPDGPKETVGLYMANCISCHGTDLQGRMGPETDIHAIGGKWSKEQIAAQIANGGGLMPAFKERLTEEQIGALADWLAAHK</sequence>
<dbReference type="OrthoDB" id="7933886at2"/>
<dbReference type="InterPro" id="IPR051811">
    <property type="entry name" value="Cytochrome_c550/c551-like"/>
</dbReference>
<dbReference type="GO" id="GO:0005506">
    <property type="term" value="F:iron ion binding"/>
    <property type="evidence" value="ECO:0007669"/>
    <property type="project" value="InterPro"/>
</dbReference>
<organism evidence="8 9">
    <name type="scientific">Paenibacillus beijingensis</name>
    <dbReference type="NCBI Taxonomy" id="1126833"/>
    <lineage>
        <taxon>Bacteria</taxon>
        <taxon>Bacillati</taxon>
        <taxon>Bacillota</taxon>
        <taxon>Bacilli</taxon>
        <taxon>Bacillales</taxon>
        <taxon>Paenibacillaceae</taxon>
        <taxon>Paenibacillus</taxon>
    </lineage>
</organism>
<dbReference type="KEGG" id="pbj:VN24_04510"/>
<evidence type="ECO:0000259" key="7">
    <source>
        <dbReference type="PROSITE" id="PS51007"/>
    </source>
</evidence>
<dbReference type="HOGENOM" id="CLU_134966_2_0_9"/>
<evidence type="ECO:0000256" key="5">
    <source>
        <dbReference type="ARBA" id="ARBA00023004"/>
    </source>
</evidence>
<dbReference type="InterPro" id="IPR009056">
    <property type="entry name" value="Cyt_c-like_dom"/>
</dbReference>
<proteinExistence type="predicted"/>
<keyword evidence="2 6" id="KW-0349">Heme</keyword>
<evidence type="ECO:0000256" key="6">
    <source>
        <dbReference type="PROSITE-ProRule" id="PRU00433"/>
    </source>
</evidence>
<evidence type="ECO:0000256" key="4">
    <source>
        <dbReference type="ARBA" id="ARBA00022982"/>
    </source>
</evidence>
<dbReference type="RefSeq" id="WP_045669442.1">
    <property type="nucleotide sequence ID" value="NZ_CP011058.1"/>
</dbReference>
<evidence type="ECO:0000256" key="3">
    <source>
        <dbReference type="ARBA" id="ARBA00022723"/>
    </source>
</evidence>
<keyword evidence="5 6" id="KW-0408">Iron</keyword>
<protein>
    <recommendedName>
        <fullName evidence="7">Cytochrome c domain-containing protein</fullName>
    </recommendedName>
</protein>
<dbReference type="EMBL" id="CP011058">
    <property type="protein sequence ID" value="AJY74006.1"/>
    <property type="molecule type" value="Genomic_DNA"/>
</dbReference>
<reference evidence="9" key="2">
    <citation type="submission" date="2015-03" db="EMBL/GenBank/DDBJ databases">
        <title>Genome sequence of Paenibacillus beijingensis strain DSM 24997T.</title>
        <authorList>
            <person name="Kwak Y."/>
            <person name="Shin J.-H."/>
        </authorList>
    </citation>
    <scope>NUCLEOTIDE SEQUENCE [LARGE SCALE GENOMIC DNA]</scope>
    <source>
        <strain evidence="9">DSM 24997</strain>
    </source>
</reference>
<dbReference type="Gene3D" id="1.10.760.10">
    <property type="entry name" value="Cytochrome c-like domain"/>
    <property type="match status" value="1"/>
</dbReference>
<gene>
    <name evidence="8" type="ORF">VN24_04510</name>
</gene>
<dbReference type="AlphaFoldDB" id="A0A0D5NFG3"/>
<dbReference type="Proteomes" id="UP000032633">
    <property type="component" value="Chromosome"/>
</dbReference>
<evidence type="ECO:0000313" key="8">
    <source>
        <dbReference type="EMBL" id="AJY74006.1"/>
    </source>
</evidence>
<feature type="domain" description="Cytochrome c" evidence="7">
    <location>
        <begin position="31"/>
        <end position="112"/>
    </location>
</feature>
<dbReference type="GO" id="GO:0020037">
    <property type="term" value="F:heme binding"/>
    <property type="evidence" value="ECO:0007669"/>
    <property type="project" value="InterPro"/>
</dbReference>
<dbReference type="SUPFAM" id="SSF46626">
    <property type="entry name" value="Cytochrome c"/>
    <property type="match status" value="1"/>
</dbReference>
<dbReference type="PANTHER" id="PTHR37823">
    <property type="entry name" value="CYTOCHROME C-553-LIKE"/>
    <property type="match status" value="1"/>
</dbReference>
<dbReference type="PROSITE" id="PS51257">
    <property type="entry name" value="PROKAR_LIPOPROTEIN"/>
    <property type="match status" value="1"/>
</dbReference>
<dbReference type="Pfam" id="PF13442">
    <property type="entry name" value="Cytochrome_CBB3"/>
    <property type="match status" value="1"/>
</dbReference>
<keyword evidence="1" id="KW-0813">Transport</keyword>
<evidence type="ECO:0000313" key="9">
    <source>
        <dbReference type="Proteomes" id="UP000032633"/>
    </source>
</evidence>
<dbReference type="GO" id="GO:0009055">
    <property type="term" value="F:electron transfer activity"/>
    <property type="evidence" value="ECO:0007669"/>
    <property type="project" value="InterPro"/>
</dbReference>
<dbReference type="InterPro" id="IPR036909">
    <property type="entry name" value="Cyt_c-like_dom_sf"/>
</dbReference>
<dbReference type="PATRIC" id="fig|1126833.4.peg.992"/>
<keyword evidence="4" id="KW-0249">Electron transport</keyword>
<keyword evidence="3 6" id="KW-0479">Metal-binding</keyword>
<accession>A0A0D5NFG3</accession>
<name>A0A0D5NFG3_9BACL</name>
<dbReference type="PANTHER" id="PTHR37823:SF4">
    <property type="entry name" value="MENAQUINOL-CYTOCHROME C REDUCTASE CYTOCHROME B_C SUBUNIT"/>
    <property type="match status" value="1"/>
</dbReference>
<dbReference type="InterPro" id="IPR008168">
    <property type="entry name" value="Cyt_C_IC"/>
</dbReference>
<dbReference type="PRINTS" id="PR00605">
    <property type="entry name" value="CYTCHROMECIC"/>
</dbReference>
<reference evidence="8 9" key="1">
    <citation type="journal article" date="2015" name="J. Biotechnol.">
        <title>Complete genome sequence of Paenibacillus beijingensis 7188(T) (=DSM 24997(T)), a novel rhizobacterium from jujube garden soil.</title>
        <authorList>
            <person name="Kwak Y."/>
            <person name="Shin J.H."/>
        </authorList>
    </citation>
    <scope>NUCLEOTIDE SEQUENCE [LARGE SCALE GENOMIC DNA]</scope>
    <source>
        <strain evidence="8 9">DSM 24997</strain>
    </source>
</reference>
<keyword evidence="9" id="KW-1185">Reference proteome</keyword>
<evidence type="ECO:0000256" key="1">
    <source>
        <dbReference type="ARBA" id="ARBA00022448"/>
    </source>
</evidence>
<dbReference type="STRING" id="1126833.VN24_04510"/>
<dbReference type="PROSITE" id="PS51007">
    <property type="entry name" value="CYTC"/>
    <property type="match status" value="1"/>
</dbReference>
<evidence type="ECO:0000256" key="2">
    <source>
        <dbReference type="ARBA" id="ARBA00022617"/>
    </source>
</evidence>